<protein>
    <recommendedName>
        <fullName evidence="3">BHLH domain-containing protein</fullName>
    </recommendedName>
</protein>
<dbReference type="InterPro" id="IPR052099">
    <property type="entry name" value="Regulatory_TF_Diverse"/>
</dbReference>
<evidence type="ECO:0000259" key="3">
    <source>
        <dbReference type="PROSITE" id="PS50888"/>
    </source>
</evidence>
<dbReference type="eggNOG" id="KOG2588">
    <property type="taxonomic scope" value="Eukaryota"/>
</dbReference>
<dbReference type="RefSeq" id="XP_001227013.1">
    <property type="nucleotide sequence ID" value="XM_001227012.1"/>
</dbReference>
<dbReference type="PANTHER" id="PTHR47336:SF2">
    <property type="entry name" value="TRANSCRIPTION FACTOR HMS1-RELATED"/>
    <property type="match status" value="1"/>
</dbReference>
<dbReference type="InterPro" id="IPR011598">
    <property type="entry name" value="bHLH_dom"/>
</dbReference>
<dbReference type="HOGENOM" id="CLU_041446_0_0_1"/>
<accession>Q2GSG8</accession>
<feature type="compositionally biased region" description="Basic residues" evidence="2">
    <location>
        <begin position="76"/>
        <end position="85"/>
    </location>
</feature>
<feature type="compositionally biased region" description="Polar residues" evidence="2">
    <location>
        <begin position="7"/>
        <end position="20"/>
    </location>
</feature>
<evidence type="ECO:0000313" key="5">
    <source>
        <dbReference type="Proteomes" id="UP000001056"/>
    </source>
</evidence>
<keyword evidence="1" id="KW-0175">Coiled coil</keyword>
<name>Q2GSG8_CHAGB</name>
<dbReference type="SMART" id="SM00353">
    <property type="entry name" value="HLH"/>
    <property type="match status" value="1"/>
</dbReference>
<reference evidence="5" key="1">
    <citation type="journal article" date="2015" name="Genome Announc.">
        <title>Draft genome sequence of the cellulolytic fungus Chaetomium globosum.</title>
        <authorList>
            <person name="Cuomo C.A."/>
            <person name="Untereiner W.A."/>
            <person name="Ma L.-J."/>
            <person name="Grabherr M."/>
            <person name="Birren B.W."/>
        </authorList>
    </citation>
    <scope>NUCLEOTIDE SEQUENCE [LARGE SCALE GENOMIC DNA]</scope>
    <source>
        <strain evidence="5">ATCC 6205 / CBS 148.51 / DSM 1962 / NBRC 6347 / NRRL 1970</strain>
    </source>
</reference>
<dbReference type="InterPro" id="IPR036638">
    <property type="entry name" value="HLH_DNA-bd_sf"/>
</dbReference>
<dbReference type="Gene3D" id="4.10.280.10">
    <property type="entry name" value="Helix-loop-helix DNA-binding domain"/>
    <property type="match status" value="1"/>
</dbReference>
<dbReference type="PANTHER" id="PTHR47336">
    <property type="entry name" value="TRANSCRIPTION FACTOR HMS1-RELATED"/>
    <property type="match status" value="1"/>
</dbReference>
<dbReference type="Proteomes" id="UP000001056">
    <property type="component" value="Unassembled WGS sequence"/>
</dbReference>
<dbReference type="VEuPathDB" id="FungiDB:CHGG_09086"/>
<dbReference type="OrthoDB" id="2133190at2759"/>
<dbReference type="InParanoid" id="Q2GSG8"/>
<dbReference type="EMBL" id="CH408034">
    <property type="protein sequence ID" value="EAQ85072.1"/>
    <property type="molecule type" value="Genomic_DNA"/>
</dbReference>
<proteinExistence type="predicted"/>
<dbReference type="PROSITE" id="PS50888">
    <property type="entry name" value="BHLH"/>
    <property type="match status" value="1"/>
</dbReference>
<feature type="region of interest" description="Disordered" evidence="2">
    <location>
        <begin position="73"/>
        <end position="92"/>
    </location>
</feature>
<feature type="coiled-coil region" evidence="1">
    <location>
        <begin position="330"/>
        <end position="357"/>
    </location>
</feature>
<gene>
    <name evidence="4" type="ORF">CHGG_09086</name>
</gene>
<dbReference type="GO" id="GO:0046983">
    <property type="term" value="F:protein dimerization activity"/>
    <property type="evidence" value="ECO:0007669"/>
    <property type="project" value="InterPro"/>
</dbReference>
<dbReference type="SUPFAM" id="SSF47459">
    <property type="entry name" value="HLH, helix-loop-helix DNA-binding domain"/>
    <property type="match status" value="1"/>
</dbReference>
<evidence type="ECO:0000256" key="2">
    <source>
        <dbReference type="SAM" id="MobiDB-lite"/>
    </source>
</evidence>
<feature type="region of interest" description="Disordered" evidence="2">
    <location>
        <begin position="221"/>
        <end position="274"/>
    </location>
</feature>
<dbReference type="AlphaFoldDB" id="Q2GSG8"/>
<keyword evidence="5" id="KW-1185">Reference proteome</keyword>
<organism evidence="4 5">
    <name type="scientific">Chaetomium globosum (strain ATCC 6205 / CBS 148.51 / DSM 1962 / NBRC 6347 / NRRL 1970)</name>
    <name type="common">Soil fungus</name>
    <dbReference type="NCBI Taxonomy" id="306901"/>
    <lineage>
        <taxon>Eukaryota</taxon>
        <taxon>Fungi</taxon>
        <taxon>Dikarya</taxon>
        <taxon>Ascomycota</taxon>
        <taxon>Pezizomycotina</taxon>
        <taxon>Sordariomycetes</taxon>
        <taxon>Sordariomycetidae</taxon>
        <taxon>Sordariales</taxon>
        <taxon>Chaetomiaceae</taxon>
        <taxon>Chaetomium</taxon>
    </lineage>
</organism>
<dbReference type="OMA" id="MPNYSRT"/>
<feature type="domain" description="BHLH" evidence="3">
    <location>
        <begin position="266"/>
        <end position="333"/>
    </location>
</feature>
<evidence type="ECO:0000313" key="4">
    <source>
        <dbReference type="EMBL" id="EAQ85072.1"/>
    </source>
</evidence>
<feature type="region of interest" description="Disordered" evidence="2">
    <location>
        <begin position="149"/>
        <end position="173"/>
    </location>
</feature>
<evidence type="ECO:0000256" key="1">
    <source>
        <dbReference type="SAM" id="Coils"/>
    </source>
</evidence>
<dbReference type="STRING" id="306901.Q2GSG8"/>
<dbReference type="Pfam" id="PF00010">
    <property type="entry name" value="HLH"/>
    <property type="match status" value="1"/>
</dbReference>
<dbReference type="GeneID" id="4395593"/>
<feature type="region of interest" description="Disordered" evidence="2">
    <location>
        <begin position="1"/>
        <end position="49"/>
    </location>
</feature>
<sequence>MSHDVSSRSNLPAQGIQSRSVLPARGQRSRDGHERKRSRLSLDTNTPLDSVDYWIDFDNDDSLASIPEAFEPRSTAKVKKNKAPMRRPTNLAPSISTARSDEIVDDSALDNALSDEDGFSSVNLTDQLSQINTLPPLEVPPREGLYSTPLSWERPQPGIHMDSPTGPGLSQKEAEQRRLIAIAMNPRSTMGGLGLGAGFDFGGMGAGMPMAFGAGFEIPSISHDPRPVSPPHLSGTQGRPGPSSLPKKRGGVGEKGEKAKEKPKTGERAAHNDIERKYRTNLKDKISELRDAVPALRTILEEGDEDGETQPSRAAKISKGTVFTKAIEYIHFLERQNKQITQEHRNLSRRLQAFEQLLTVTAQQTYGMPAYTSALFDPRGFC</sequence>
<feature type="compositionally biased region" description="Basic and acidic residues" evidence="2">
    <location>
        <begin position="251"/>
        <end position="274"/>
    </location>
</feature>